<feature type="region of interest" description="Disordered" evidence="1">
    <location>
        <begin position="291"/>
        <end position="320"/>
    </location>
</feature>
<proteinExistence type="predicted"/>
<comment type="caution">
    <text evidence="3">The sequence shown here is derived from an EMBL/GenBank/DDBJ whole genome shotgun (WGS) entry which is preliminary data.</text>
</comment>
<evidence type="ECO:0000256" key="2">
    <source>
        <dbReference type="SAM" id="Phobius"/>
    </source>
</evidence>
<feature type="transmembrane region" description="Helical" evidence="2">
    <location>
        <begin position="521"/>
        <end position="542"/>
    </location>
</feature>
<evidence type="ECO:0000313" key="4">
    <source>
        <dbReference type="Proteomes" id="UP001152607"/>
    </source>
</evidence>
<feature type="compositionally biased region" description="Basic and acidic residues" evidence="1">
    <location>
        <begin position="351"/>
        <end position="368"/>
    </location>
</feature>
<reference evidence="3" key="1">
    <citation type="submission" date="2023-01" db="EMBL/GenBank/DDBJ databases">
        <authorList>
            <person name="Van Ghelder C."/>
            <person name="Rancurel C."/>
        </authorList>
    </citation>
    <scope>NUCLEOTIDE SEQUENCE</scope>
    <source>
        <strain evidence="3">CNCM I-4278</strain>
    </source>
</reference>
<dbReference type="Proteomes" id="UP001152607">
    <property type="component" value="Unassembled WGS sequence"/>
</dbReference>
<keyword evidence="2" id="KW-1133">Transmembrane helix</keyword>
<feature type="region of interest" description="Disordered" evidence="1">
    <location>
        <begin position="338"/>
        <end position="368"/>
    </location>
</feature>
<gene>
    <name evidence="3" type="ORF">PDIGIT_LOCUS5260</name>
</gene>
<feature type="compositionally biased region" description="Polar residues" evidence="1">
    <location>
        <begin position="308"/>
        <end position="320"/>
    </location>
</feature>
<accession>A0A9W4XHL1</accession>
<keyword evidence="2" id="KW-0472">Membrane</keyword>
<dbReference type="AlphaFoldDB" id="A0A9W4XHL1"/>
<sequence>MEISGLDQGSQSSVKTPDGGREELKDAMNPESEMSRGKGAVRLQPQDEDSNTHSHSHNHNSGVGLDTYNDGDGNGDGNTYIKIKLDEISQIMSQRSAEEMFQASFKHGPRWSTEDLKLFDPPPGLATYNGSQSGNTAETTSQSFFRRKPIAYNLSLDAATSKLILKDRSAQTIVQTGQDLKDRMAGELNPRIDDYKSFIPAILGHEKLRNHQAVKNSGSIDAQIDSAIGLRKPLYNIQRTLDSTLRTSSDSFLPGDPVETGKPLIEEHVLKAYSDGLLKITLGAKVFESGSEGHTRTASSVPIPHAQDNGSQESLTQQIAKGNQERGDVGNLVNSKKAIKNPPIDFSMSDRSSEEALPKNSQLDKDIESGAHNIHLGTESTDHKRRGSDYIIPEAEYPSLLYTDTPHYVTEKNTDQSHYSGANLPVSAIPSPLLETEFSPLPPLPLAPDGTIQNNAKSFRHRNRWIRETADQRRDLQSRFKSIRLFYRSFPSGPLGMDRRRPKELQDSSQALNQGLFSDGIYLPFSAVAIIVLVICFGMTYAMG</sequence>
<keyword evidence="2" id="KW-0812">Transmembrane</keyword>
<name>A0A9W4XHL1_9PLEO</name>
<evidence type="ECO:0000313" key="3">
    <source>
        <dbReference type="EMBL" id="CAI6332228.1"/>
    </source>
</evidence>
<feature type="region of interest" description="Disordered" evidence="1">
    <location>
        <begin position="1"/>
        <end position="71"/>
    </location>
</feature>
<protein>
    <submittedName>
        <fullName evidence="3">Uncharacterized protein</fullName>
    </submittedName>
</protein>
<organism evidence="3 4">
    <name type="scientific">Periconia digitata</name>
    <dbReference type="NCBI Taxonomy" id="1303443"/>
    <lineage>
        <taxon>Eukaryota</taxon>
        <taxon>Fungi</taxon>
        <taxon>Dikarya</taxon>
        <taxon>Ascomycota</taxon>
        <taxon>Pezizomycotina</taxon>
        <taxon>Dothideomycetes</taxon>
        <taxon>Pleosporomycetidae</taxon>
        <taxon>Pleosporales</taxon>
        <taxon>Massarineae</taxon>
        <taxon>Periconiaceae</taxon>
        <taxon>Periconia</taxon>
    </lineage>
</organism>
<dbReference type="EMBL" id="CAOQHR010000003">
    <property type="protein sequence ID" value="CAI6332228.1"/>
    <property type="molecule type" value="Genomic_DNA"/>
</dbReference>
<feature type="compositionally biased region" description="Basic and acidic residues" evidence="1">
    <location>
        <begin position="18"/>
        <end position="36"/>
    </location>
</feature>
<keyword evidence="4" id="KW-1185">Reference proteome</keyword>
<evidence type="ECO:0000256" key="1">
    <source>
        <dbReference type="SAM" id="MobiDB-lite"/>
    </source>
</evidence>